<evidence type="ECO:0000313" key="6">
    <source>
        <dbReference type="Proteomes" id="UP001273768"/>
    </source>
</evidence>
<dbReference type="InterPro" id="IPR050505">
    <property type="entry name" value="WDR55/POC1"/>
</dbReference>
<dbReference type="InterPro" id="IPR002372">
    <property type="entry name" value="PQQ_rpt_dom"/>
</dbReference>
<evidence type="ECO:0000259" key="4">
    <source>
        <dbReference type="Pfam" id="PF13360"/>
    </source>
</evidence>
<feature type="domain" description="Pyrrolo-quinoline quinone repeat" evidence="4">
    <location>
        <begin position="67"/>
        <end position="194"/>
    </location>
</feature>
<evidence type="ECO:0000313" key="5">
    <source>
        <dbReference type="EMBL" id="MDV4343347.1"/>
    </source>
</evidence>
<name>A0ABU3Z3F4_9EURY</name>
<comment type="caution">
    <text evidence="5">The sequence shown here is derived from an EMBL/GenBank/DDBJ whole genome shotgun (WGS) entry which is preliminary data.</text>
</comment>
<gene>
    <name evidence="5" type="ORF">HL657_09255</name>
</gene>
<dbReference type="InterPro" id="IPR015943">
    <property type="entry name" value="WD40/YVTN_repeat-like_dom_sf"/>
</dbReference>
<dbReference type="SMART" id="SM00564">
    <property type="entry name" value="PQQ"/>
    <property type="match status" value="5"/>
</dbReference>
<dbReference type="PANTHER" id="PTHR44019">
    <property type="entry name" value="WD REPEAT-CONTAINING PROTEIN 55"/>
    <property type="match status" value="1"/>
</dbReference>
<dbReference type="Proteomes" id="UP001273768">
    <property type="component" value="Unassembled WGS sequence"/>
</dbReference>
<evidence type="ECO:0000256" key="2">
    <source>
        <dbReference type="ARBA" id="ARBA00022737"/>
    </source>
</evidence>
<dbReference type="Pfam" id="PF00400">
    <property type="entry name" value="WD40"/>
    <property type="match status" value="1"/>
</dbReference>
<dbReference type="EMBL" id="JABFFQ010000007">
    <property type="protein sequence ID" value="MDV4343347.1"/>
    <property type="molecule type" value="Genomic_DNA"/>
</dbReference>
<dbReference type="Pfam" id="PF13360">
    <property type="entry name" value="PQQ_2"/>
    <property type="match status" value="2"/>
</dbReference>
<evidence type="ECO:0000256" key="1">
    <source>
        <dbReference type="ARBA" id="ARBA00022574"/>
    </source>
</evidence>
<evidence type="ECO:0000256" key="3">
    <source>
        <dbReference type="SAM" id="MobiDB-lite"/>
    </source>
</evidence>
<dbReference type="PANTHER" id="PTHR44019:SF8">
    <property type="entry name" value="POC1 CENTRIOLAR PROTEIN HOMOLOG"/>
    <property type="match status" value="1"/>
</dbReference>
<keyword evidence="6" id="KW-1185">Reference proteome</keyword>
<organism evidence="5 6">
    <name type="scientific">Methanoculleus nereidis</name>
    <dbReference type="NCBI Taxonomy" id="2735141"/>
    <lineage>
        <taxon>Archaea</taxon>
        <taxon>Methanobacteriati</taxon>
        <taxon>Methanobacteriota</taxon>
        <taxon>Stenosarchaea group</taxon>
        <taxon>Methanomicrobia</taxon>
        <taxon>Methanomicrobiales</taxon>
        <taxon>Methanomicrobiaceae</taxon>
        <taxon>Methanoculleus</taxon>
    </lineage>
</organism>
<keyword evidence="1" id="KW-0853">WD repeat</keyword>
<dbReference type="InterPro" id="IPR018391">
    <property type="entry name" value="PQQ_b-propeller_rpt"/>
</dbReference>
<feature type="region of interest" description="Disordered" evidence="3">
    <location>
        <begin position="366"/>
        <end position="388"/>
    </location>
</feature>
<dbReference type="SUPFAM" id="SSF50969">
    <property type="entry name" value="YVTN repeat-like/Quinoprotein amine dehydrogenase"/>
    <property type="match status" value="1"/>
</dbReference>
<keyword evidence="2" id="KW-0677">Repeat</keyword>
<accession>A0ABU3Z3F4</accession>
<protein>
    <submittedName>
        <fullName evidence="5">WD40 repeat domain-containing protein</fullName>
    </submittedName>
</protein>
<dbReference type="SMART" id="SM00320">
    <property type="entry name" value="WD40"/>
    <property type="match status" value="6"/>
</dbReference>
<reference evidence="5 6" key="1">
    <citation type="submission" date="2020-05" db="EMBL/GenBank/DDBJ databases">
        <title>Isolation and characterization of methanoarchaea from a cold seep at offshore SW Taiwan.</title>
        <authorList>
            <person name="Chen Y.-W."/>
            <person name="Chen S.-C."/>
            <person name="Lai M.-C."/>
        </authorList>
    </citation>
    <scope>NUCLEOTIDE SEQUENCE [LARGE SCALE GENOMIC DNA]</scope>
    <source>
        <strain evidence="5 6">YWC-01</strain>
    </source>
</reference>
<dbReference type="Gene3D" id="2.130.10.10">
    <property type="entry name" value="YVTN repeat-like/Quinoprotein amine dehydrogenase"/>
    <property type="match status" value="2"/>
</dbReference>
<dbReference type="InterPro" id="IPR001680">
    <property type="entry name" value="WD40_rpt"/>
</dbReference>
<dbReference type="InterPro" id="IPR011044">
    <property type="entry name" value="Quino_amine_DH_bsu"/>
</dbReference>
<sequence>MSSGEVTLSNSITRIRAAPGIARAARPGSRIRISRAGRTMAPLLLFCCLIAALCGVASAEEGEYVPVWGMGANGPVSSVAVTHDGSAIVASAGSAVYVLDRQGNVLWRDTVGGRVNSVGISPEGSRIGVAADKLYLYDEDGDLLWTEKTTFVYRSVDISSNGAYVAAGCDNGAVYIFDSNKKQLWDYDMGTDSYDLAISENGRRIAIGCDNQGVYLLNSREGESWSYGTGKLVSGIALTPDGRFVAAGSYDRCVYLSTGEGEHLWKYPTEYSVAATALTNEARRIFAASGRTIYVLDRTGAEVQKIGLGGRAESVAATPDGSFLVVGSGDGDRSIRLFTNDPDLIGNQEPIDAMLDEIEPLNQTASDVTAQPSLAEESTEPSVETNTRARAEEVPITTRVLGWVENIISLLFKPQEDFLA</sequence>
<feature type="domain" description="Pyrrolo-quinoline quinone repeat" evidence="4">
    <location>
        <begin position="213"/>
        <end position="301"/>
    </location>
</feature>
<proteinExistence type="predicted"/>